<dbReference type="PANTHER" id="PTHR33164">
    <property type="entry name" value="TRANSCRIPTIONAL REGULATOR, MARR FAMILY"/>
    <property type="match status" value="1"/>
</dbReference>
<dbReference type="PROSITE" id="PS01117">
    <property type="entry name" value="HTH_MARR_1"/>
    <property type="match status" value="1"/>
</dbReference>
<evidence type="ECO:0000256" key="2">
    <source>
        <dbReference type="ARBA" id="ARBA00023125"/>
    </source>
</evidence>
<accession>A0AA42CNE0</accession>
<dbReference type="RefSeq" id="WP_265267304.1">
    <property type="nucleotide sequence ID" value="NZ_JANFAV010000001.1"/>
</dbReference>
<dbReference type="InterPro" id="IPR036388">
    <property type="entry name" value="WH-like_DNA-bd_sf"/>
</dbReference>
<evidence type="ECO:0000313" key="6">
    <source>
        <dbReference type="Proteomes" id="UP001165565"/>
    </source>
</evidence>
<dbReference type="Proteomes" id="UP001165565">
    <property type="component" value="Unassembled WGS sequence"/>
</dbReference>
<reference evidence="5" key="1">
    <citation type="submission" date="2022-06" db="EMBL/GenBank/DDBJ databases">
        <title>Sphingomonas sp. nov. isolated from rhizosphere soil of tomato.</title>
        <authorList>
            <person name="Dong H."/>
            <person name="Gao R."/>
        </authorList>
    </citation>
    <scope>NUCLEOTIDE SEQUENCE</scope>
    <source>
        <strain evidence="5">MMSM24</strain>
    </source>
</reference>
<dbReference type="EMBL" id="JANFAV010000001">
    <property type="protein sequence ID" value="MCW6533254.1"/>
    <property type="molecule type" value="Genomic_DNA"/>
</dbReference>
<keyword evidence="2" id="KW-0238">DNA-binding</keyword>
<dbReference type="GO" id="GO:0003677">
    <property type="term" value="F:DNA binding"/>
    <property type="evidence" value="ECO:0007669"/>
    <property type="project" value="UniProtKB-KW"/>
</dbReference>
<dbReference type="InterPro" id="IPR036390">
    <property type="entry name" value="WH_DNA-bd_sf"/>
</dbReference>
<gene>
    <name evidence="5" type="ORF">NEE01_00510</name>
</gene>
<dbReference type="AlphaFoldDB" id="A0AA42CNE0"/>
<dbReference type="GO" id="GO:0003700">
    <property type="term" value="F:DNA-binding transcription factor activity"/>
    <property type="evidence" value="ECO:0007669"/>
    <property type="project" value="InterPro"/>
</dbReference>
<evidence type="ECO:0000256" key="3">
    <source>
        <dbReference type="ARBA" id="ARBA00023163"/>
    </source>
</evidence>
<keyword evidence="3" id="KW-0804">Transcription</keyword>
<dbReference type="Gene3D" id="1.10.10.10">
    <property type="entry name" value="Winged helix-like DNA-binding domain superfamily/Winged helix DNA-binding domain"/>
    <property type="match status" value="1"/>
</dbReference>
<dbReference type="Pfam" id="PF12802">
    <property type="entry name" value="MarR_2"/>
    <property type="match status" value="1"/>
</dbReference>
<dbReference type="PANTHER" id="PTHR33164:SF64">
    <property type="entry name" value="TRANSCRIPTIONAL REGULATOR SLYA"/>
    <property type="match status" value="1"/>
</dbReference>
<feature type="domain" description="HTH marR-type" evidence="4">
    <location>
        <begin position="13"/>
        <end position="158"/>
    </location>
</feature>
<proteinExistence type="predicted"/>
<keyword evidence="1" id="KW-0805">Transcription regulation</keyword>
<dbReference type="InterPro" id="IPR000835">
    <property type="entry name" value="HTH_MarR-typ"/>
</dbReference>
<dbReference type="SMART" id="SM00347">
    <property type="entry name" value="HTH_MARR"/>
    <property type="match status" value="1"/>
</dbReference>
<evidence type="ECO:0000313" key="5">
    <source>
        <dbReference type="EMBL" id="MCW6533254.1"/>
    </source>
</evidence>
<dbReference type="PROSITE" id="PS50995">
    <property type="entry name" value="HTH_MARR_2"/>
    <property type="match status" value="1"/>
</dbReference>
<dbReference type="GO" id="GO:0006950">
    <property type="term" value="P:response to stress"/>
    <property type="evidence" value="ECO:0007669"/>
    <property type="project" value="TreeGrafter"/>
</dbReference>
<comment type="caution">
    <text evidence="5">The sequence shown here is derived from an EMBL/GenBank/DDBJ whole genome shotgun (WGS) entry which is preliminary data.</text>
</comment>
<keyword evidence="6" id="KW-1185">Reference proteome</keyword>
<dbReference type="InterPro" id="IPR039422">
    <property type="entry name" value="MarR/SlyA-like"/>
</dbReference>
<evidence type="ECO:0000259" key="4">
    <source>
        <dbReference type="PROSITE" id="PS50995"/>
    </source>
</evidence>
<sequence>MKEANDYPAKMGGAALGARLRRLSAAIDADAARVYAAAGVAFEQRWFGVVDQLARNGPMAVGALADALGISHASVSETRRSLEAAGHIHVVTDGSDGRRRVLALSAQGQVLVDRLGSLWRAFDDAASALDQEAGGVTAALDRLDEALSRRSLRERIYDAMT</sequence>
<evidence type="ECO:0000256" key="1">
    <source>
        <dbReference type="ARBA" id="ARBA00023015"/>
    </source>
</evidence>
<name>A0AA42CNE0_9SPHN</name>
<dbReference type="InterPro" id="IPR023187">
    <property type="entry name" value="Tscrpt_reg_MarR-type_CS"/>
</dbReference>
<organism evidence="5 6">
    <name type="scientific">Sphingomonas lycopersici</name>
    <dbReference type="NCBI Taxonomy" id="2951807"/>
    <lineage>
        <taxon>Bacteria</taxon>
        <taxon>Pseudomonadati</taxon>
        <taxon>Pseudomonadota</taxon>
        <taxon>Alphaproteobacteria</taxon>
        <taxon>Sphingomonadales</taxon>
        <taxon>Sphingomonadaceae</taxon>
        <taxon>Sphingomonas</taxon>
    </lineage>
</organism>
<protein>
    <submittedName>
        <fullName evidence="5">MarR family transcriptional regulator</fullName>
    </submittedName>
</protein>
<dbReference type="SUPFAM" id="SSF46785">
    <property type="entry name" value="Winged helix' DNA-binding domain"/>
    <property type="match status" value="1"/>
</dbReference>